<sequence length="293" mass="31578">QKNYIIIMTDGQSTQDIDSRLTDTNYINGDKIGDYDHDHSGSEADYADNGSDYLDDVAKYLYENDTNLTLGDGTSFDKQNITTFTIGFKTSQQLLQDTATNGGGEYFTADNISDLALAFEQILTTISEKNAVFVAPVVPISRMNRAYAGDKIYLGFFKPQQSGRWIGNIKRYALDSDGILYDATGAVACTPDGLIKDNALSFWTTLGNDGPDAEKGGTAEVLGLMIESPTARNLYTYTGSIADLADTANAFGDSNANITDTDLGVASSAERTNLFTSVHEGDLGDIIHSEPAV</sequence>
<dbReference type="Gene3D" id="3.40.50.410">
    <property type="entry name" value="von Willebrand factor, type A domain"/>
    <property type="match status" value="1"/>
</dbReference>
<feature type="non-terminal residue" evidence="1">
    <location>
        <position position="293"/>
    </location>
</feature>
<gene>
    <name evidence="1" type="ORF">S01H4_38108</name>
</gene>
<accession>X1E754</accession>
<organism evidence="1">
    <name type="scientific">marine sediment metagenome</name>
    <dbReference type="NCBI Taxonomy" id="412755"/>
    <lineage>
        <taxon>unclassified sequences</taxon>
        <taxon>metagenomes</taxon>
        <taxon>ecological metagenomes</taxon>
    </lineage>
</organism>
<proteinExistence type="predicted"/>
<evidence type="ECO:0008006" key="2">
    <source>
        <dbReference type="Google" id="ProtNLM"/>
    </source>
</evidence>
<name>X1E754_9ZZZZ</name>
<dbReference type="InterPro" id="IPR036465">
    <property type="entry name" value="vWFA_dom_sf"/>
</dbReference>
<dbReference type="SUPFAM" id="SSF53300">
    <property type="entry name" value="vWA-like"/>
    <property type="match status" value="1"/>
</dbReference>
<dbReference type="EMBL" id="BART01020519">
    <property type="protein sequence ID" value="GAH04463.1"/>
    <property type="molecule type" value="Genomic_DNA"/>
</dbReference>
<comment type="caution">
    <text evidence="1">The sequence shown here is derived from an EMBL/GenBank/DDBJ whole genome shotgun (WGS) entry which is preliminary data.</text>
</comment>
<protein>
    <recommendedName>
        <fullName evidence="2">VWFA domain-containing protein</fullName>
    </recommendedName>
</protein>
<dbReference type="AlphaFoldDB" id="X1E754"/>
<reference evidence="1" key="1">
    <citation type="journal article" date="2014" name="Front. Microbiol.">
        <title>High frequency of phylogenetically diverse reductive dehalogenase-homologous genes in deep subseafloor sedimentary metagenomes.</title>
        <authorList>
            <person name="Kawai M."/>
            <person name="Futagami T."/>
            <person name="Toyoda A."/>
            <person name="Takaki Y."/>
            <person name="Nishi S."/>
            <person name="Hori S."/>
            <person name="Arai W."/>
            <person name="Tsubouchi T."/>
            <person name="Morono Y."/>
            <person name="Uchiyama I."/>
            <person name="Ito T."/>
            <person name="Fujiyama A."/>
            <person name="Inagaki F."/>
            <person name="Takami H."/>
        </authorList>
    </citation>
    <scope>NUCLEOTIDE SEQUENCE</scope>
    <source>
        <strain evidence="1">Expedition CK06-06</strain>
    </source>
</reference>
<evidence type="ECO:0000313" key="1">
    <source>
        <dbReference type="EMBL" id="GAH04463.1"/>
    </source>
</evidence>
<feature type="non-terminal residue" evidence="1">
    <location>
        <position position="1"/>
    </location>
</feature>